<dbReference type="PANTHER" id="PTHR46880:SF5">
    <property type="entry name" value="DUF4371 DOMAIN-CONTAINING PROTEIN"/>
    <property type="match status" value="1"/>
</dbReference>
<organism evidence="3 4">
    <name type="scientific">Scomber scombrus</name>
    <name type="common">Atlantic mackerel</name>
    <name type="synonym">Scomber vernalis</name>
    <dbReference type="NCBI Taxonomy" id="13677"/>
    <lineage>
        <taxon>Eukaryota</taxon>
        <taxon>Metazoa</taxon>
        <taxon>Chordata</taxon>
        <taxon>Craniata</taxon>
        <taxon>Vertebrata</taxon>
        <taxon>Euteleostomi</taxon>
        <taxon>Actinopterygii</taxon>
        <taxon>Neopterygii</taxon>
        <taxon>Teleostei</taxon>
        <taxon>Neoteleostei</taxon>
        <taxon>Acanthomorphata</taxon>
        <taxon>Pelagiaria</taxon>
        <taxon>Scombriformes</taxon>
        <taxon>Scombridae</taxon>
        <taxon>Scomber</taxon>
    </lineage>
</organism>
<feature type="compositionally biased region" description="Acidic residues" evidence="1">
    <location>
        <begin position="140"/>
        <end position="154"/>
    </location>
</feature>
<dbReference type="EMBL" id="CAWUFR010000074">
    <property type="protein sequence ID" value="CAK6964510.1"/>
    <property type="molecule type" value="Genomic_DNA"/>
</dbReference>
<dbReference type="Proteomes" id="UP001314229">
    <property type="component" value="Unassembled WGS sequence"/>
</dbReference>
<comment type="caution">
    <text evidence="3">The sequence shown here is derived from an EMBL/GenBank/DDBJ whole genome shotgun (WGS) entry which is preliminary data.</text>
</comment>
<dbReference type="InterPro" id="IPR008906">
    <property type="entry name" value="HATC_C_dom"/>
</dbReference>
<feature type="region of interest" description="Disordered" evidence="1">
    <location>
        <begin position="125"/>
        <end position="154"/>
    </location>
</feature>
<dbReference type="Pfam" id="PF05699">
    <property type="entry name" value="Dimer_Tnp_hAT"/>
    <property type="match status" value="1"/>
</dbReference>
<gene>
    <name evidence="3" type="ORF">FSCOSCO3_A001470</name>
</gene>
<dbReference type="PANTHER" id="PTHR46880">
    <property type="entry name" value="RAS-ASSOCIATING DOMAIN-CONTAINING PROTEIN"/>
    <property type="match status" value="1"/>
</dbReference>
<dbReference type="AlphaFoldDB" id="A0AAV1NZZ9"/>
<reference evidence="3 4" key="1">
    <citation type="submission" date="2024-01" db="EMBL/GenBank/DDBJ databases">
        <authorList>
            <person name="Alioto T."/>
            <person name="Alioto T."/>
            <person name="Gomez Garrido J."/>
        </authorList>
    </citation>
    <scope>NUCLEOTIDE SEQUENCE [LARGE SCALE GENOMIC DNA]</scope>
</reference>
<proteinExistence type="predicted"/>
<protein>
    <submittedName>
        <fullName evidence="3">Zinc finger protein 862-like</fullName>
    </submittedName>
</protein>
<feature type="domain" description="HAT C-terminal dimerisation" evidence="2">
    <location>
        <begin position="44"/>
        <end position="94"/>
    </location>
</feature>
<sequence>MSSPSARLQFPEDAEFKICSDFLTFGLQGTFEKTWPTVNRMLRHECPDVLDLFDALLTIPTSTADCERGFSVMKQVKCDWRSTLKGETLADLLKTQLCSADIKDSDPRKAIEIWHGNSVRTHRPHFVRKRKDGTALDGVSESESENSSESSEDV</sequence>
<accession>A0AAV1NZZ9</accession>
<name>A0AAV1NZZ9_SCOSC</name>
<dbReference type="GO" id="GO:0046983">
    <property type="term" value="F:protein dimerization activity"/>
    <property type="evidence" value="ECO:0007669"/>
    <property type="project" value="InterPro"/>
</dbReference>
<evidence type="ECO:0000313" key="3">
    <source>
        <dbReference type="EMBL" id="CAK6964510.1"/>
    </source>
</evidence>
<evidence type="ECO:0000259" key="2">
    <source>
        <dbReference type="Pfam" id="PF05699"/>
    </source>
</evidence>
<evidence type="ECO:0000256" key="1">
    <source>
        <dbReference type="SAM" id="MobiDB-lite"/>
    </source>
</evidence>
<keyword evidence="4" id="KW-1185">Reference proteome</keyword>
<evidence type="ECO:0000313" key="4">
    <source>
        <dbReference type="Proteomes" id="UP001314229"/>
    </source>
</evidence>